<keyword evidence="3" id="KW-1185">Reference proteome</keyword>
<name>A0ABR2AZC7_9ROSI</name>
<sequence>MAVTGDSVTLLDERTGSSSIDDEFSSIAAPSSNFQSAFFLDVVPQSTQTSPTTVSQSSGDHGGENGTTQAVPAGQQMHIVQEQQMHVAQEQDQVLSCGQQVLADQHMSVVQDQQLHGTQEQVVNSEQNEQIPSGDPHFTNDAELVDPHFTDGAKTDVVGSAVGQPVNSEIRYNVPSHLSNGAHPIEMGDGADSQVQHESVDSPVERADN</sequence>
<organism evidence="2 3">
    <name type="scientific">Hibiscus sabdariffa</name>
    <name type="common">roselle</name>
    <dbReference type="NCBI Taxonomy" id="183260"/>
    <lineage>
        <taxon>Eukaryota</taxon>
        <taxon>Viridiplantae</taxon>
        <taxon>Streptophyta</taxon>
        <taxon>Embryophyta</taxon>
        <taxon>Tracheophyta</taxon>
        <taxon>Spermatophyta</taxon>
        <taxon>Magnoliopsida</taxon>
        <taxon>eudicotyledons</taxon>
        <taxon>Gunneridae</taxon>
        <taxon>Pentapetalae</taxon>
        <taxon>rosids</taxon>
        <taxon>malvids</taxon>
        <taxon>Malvales</taxon>
        <taxon>Malvaceae</taxon>
        <taxon>Malvoideae</taxon>
        <taxon>Hibiscus</taxon>
    </lineage>
</organism>
<feature type="region of interest" description="Disordered" evidence="1">
    <location>
        <begin position="46"/>
        <end position="69"/>
    </location>
</feature>
<proteinExistence type="predicted"/>
<evidence type="ECO:0000313" key="2">
    <source>
        <dbReference type="EMBL" id="KAK8499713.1"/>
    </source>
</evidence>
<comment type="caution">
    <text evidence="2">The sequence shown here is derived from an EMBL/GenBank/DDBJ whole genome shotgun (WGS) entry which is preliminary data.</text>
</comment>
<feature type="compositionally biased region" description="Low complexity" evidence="1">
    <location>
        <begin position="46"/>
        <end position="58"/>
    </location>
</feature>
<feature type="region of interest" description="Disordered" evidence="1">
    <location>
        <begin position="174"/>
        <end position="209"/>
    </location>
</feature>
<evidence type="ECO:0000256" key="1">
    <source>
        <dbReference type="SAM" id="MobiDB-lite"/>
    </source>
</evidence>
<dbReference type="EMBL" id="JBBPBM010000231">
    <property type="protein sequence ID" value="KAK8499713.1"/>
    <property type="molecule type" value="Genomic_DNA"/>
</dbReference>
<reference evidence="2 3" key="1">
    <citation type="journal article" date="2024" name="G3 (Bethesda)">
        <title>Genome assembly of Hibiscus sabdariffa L. provides insights into metabolisms of medicinal natural products.</title>
        <authorList>
            <person name="Kim T."/>
        </authorList>
    </citation>
    <scope>NUCLEOTIDE SEQUENCE [LARGE SCALE GENOMIC DNA]</scope>
    <source>
        <strain evidence="2">TK-2024</strain>
        <tissue evidence="2">Old leaves</tissue>
    </source>
</reference>
<evidence type="ECO:0000313" key="3">
    <source>
        <dbReference type="Proteomes" id="UP001472677"/>
    </source>
</evidence>
<feature type="compositionally biased region" description="Basic and acidic residues" evidence="1">
    <location>
        <begin position="198"/>
        <end position="209"/>
    </location>
</feature>
<feature type="region of interest" description="Disordered" evidence="1">
    <location>
        <begin position="1"/>
        <end position="23"/>
    </location>
</feature>
<protein>
    <submittedName>
        <fullName evidence="2">Uncharacterized protein</fullName>
    </submittedName>
</protein>
<accession>A0ABR2AZC7</accession>
<dbReference type="Proteomes" id="UP001472677">
    <property type="component" value="Unassembled WGS sequence"/>
</dbReference>
<gene>
    <name evidence="2" type="ORF">V6N12_041617</name>
</gene>